<protein>
    <submittedName>
        <fullName evidence="1">Uncharacterized protein</fullName>
    </submittedName>
</protein>
<evidence type="ECO:0000313" key="1">
    <source>
        <dbReference type="EMBL" id="KAG4305164.1"/>
    </source>
</evidence>
<dbReference type="Proteomes" id="UP000768646">
    <property type="component" value="Unassembled WGS sequence"/>
</dbReference>
<evidence type="ECO:0000313" key="2">
    <source>
        <dbReference type="Proteomes" id="UP000768646"/>
    </source>
</evidence>
<accession>A0ACB7CI22</accession>
<sequence length="994" mass="116202">MAIDEKELKIENTLEVLRKKAEIFEKDINYPIKLWMSTAKKLQDQVLLAFKFETEGNLEMAYMKYLRGSSIVVEIIPNHKDYIMFKSQGGPVLKQYYELRQETSLSLFKCQRIHQILKMRDIEKMHISNKANDIVYTKNVSPESCNEIKDIELTEKDFESNLTHDFSLLNEEMGFMKNDFPEISNIKHTQRINTPNKELESPNYTFPSSNFRFNFMDLGSFVNSDTSKDTNQIAFKKMSEDLNEKLVLSDKTSILSKFFLIEPETLYKYITRKDNKLHILFLDIRPRSEFKRLRIASENIVCIEPIILTLQENMSGDQLEDSLIISPLSEQRMFSDRHKFDLIVYYDWDSKDDNLNGNIFQKEKARILHNLNKAIFGFGGFKKPLKHAPVLLFGGFKAWVDFIKKNNFLHGFLEGTDVDNIRVSLNEDSLPSEHQLNRLSSKSNDNISNSCTSFTEYSLYSIQLESENKYINNSQKETISMNEFELLFKNNIDQVNKNNDSSIVLNNDPHQELQTKHFSQYNLSQQLKYIHDSEMRNIHDTLKKYNNLITLNPSTQKLIQNSSNGFLKRDISLNNPFYEIEKVKNDNYMFHQYSSLSTKEPLDTNGVKKSVLSNINTFDLKTRNTISQNYNIEQYRVHGTIGTTGLTNLGNTCYMNAIIQCLSNTIPFAKYYRDGSYKKHINVNNPLGYKGELTQTFARLISYLWDNEHTYVSPLFFKNVVGRLKEQFRNNDQQDSQEFLVFLLDGLHEELNTAAGRLKPRELTPEEESRIENMPDQIASDIEWQRYIRLNNSIVVSLFQGQLQSRLKCLTCGFQSTTYNPFTYLSLPIPFTQAKTSTLYECLQFFVQKEYLKDKEQWQFSFLDKKDATKTLTISKIPQILLIHLKRFRICGHWKDKINTKVDFLINNFDLTDFLLESIQPFSNSHNHGQYLYHLYAVTNHYGNLDGGHYTAMVKNDFTNSWKLFDDRRVVFCNESDVVSSAAYILFYIRNNAI</sequence>
<gene>
    <name evidence="1" type="ORF">PORY_001334</name>
</gene>
<organism evidence="1 2">
    <name type="scientific">Pneumocystis oryctolagi</name>
    <dbReference type="NCBI Taxonomy" id="42067"/>
    <lineage>
        <taxon>Eukaryota</taxon>
        <taxon>Fungi</taxon>
        <taxon>Dikarya</taxon>
        <taxon>Ascomycota</taxon>
        <taxon>Taphrinomycotina</taxon>
        <taxon>Pneumocystomycetes</taxon>
        <taxon>Pneumocystaceae</taxon>
        <taxon>Pneumocystis</taxon>
    </lineage>
</organism>
<proteinExistence type="predicted"/>
<name>A0ACB7CI22_9ASCO</name>
<dbReference type="EMBL" id="JABTEG010000004">
    <property type="protein sequence ID" value="KAG4305164.1"/>
    <property type="molecule type" value="Genomic_DNA"/>
</dbReference>
<comment type="caution">
    <text evidence="1">The sequence shown here is derived from an EMBL/GenBank/DDBJ whole genome shotgun (WGS) entry which is preliminary data.</text>
</comment>
<keyword evidence="2" id="KW-1185">Reference proteome</keyword>
<reference evidence="1 2" key="1">
    <citation type="journal article" date="2021" name="Commun. Biol.">
        <title>Genomic insights into the host specific adaptation of the Pneumocystis genus.</title>
        <authorList>
            <person name="Cisse O.H."/>
            <person name="Ma L."/>
            <person name="Dekker J.P."/>
            <person name="Khil P.P."/>
            <person name="Youn J.-H."/>
            <person name="Brenchley J.M."/>
            <person name="Blair R."/>
            <person name="Pahar B."/>
            <person name="Chabe M."/>
            <person name="Van Rompay K.K.A."/>
            <person name="Keesler R."/>
            <person name="Sukura A."/>
            <person name="Hirsch V."/>
            <person name="Kutty G."/>
            <person name="Liu Y."/>
            <person name="Peng L."/>
            <person name="Chen J."/>
            <person name="Song J."/>
            <person name="Weissenbacher-Lang C."/>
            <person name="Xu J."/>
            <person name="Upham N.S."/>
            <person name="Stajich J.E."/>
            <person name="Cuomo C.A."/>
            <person name="Cushion M.T."/>
            <person name="Kovacs J.A."/>
        </authorList>
    </citation>
    <scope>NUCLEOTIDE SEQUENCE [LARGE SCALE GENOMIC DNA]</scope>
    <source>
        <strain evidence="1 2">RABM</strain>
    </source>
</reference>